<dbReference type="Gene3D" id="3.90.940.10">
    <property type="match status" value="1"/>
</dbReference>
<evidence type="ECO:0000256" key="1">
    <source>
        <dbReference type="ARBA" id="ARBA00006711"/>
    </source>
</evidence>
<evidence type="ECO:0000256" key="5">
    <source>
        <dbReference type="ARBA" id="ARBA00022679"/>
    </source>
</evidence>
<dbReference type="GO" id="GO:0000428">
    <property type="term" value="C:DNA-directed RNA polymerase complex"/>
    <property type="evidence" value="ECO:0007669"/>
    <property type="project" value="UniProtKB-KW"/>
</dbReference>
<dbReference type="SUPFAM" id="SSF63562">
    <property type="entry name" value="RPB6/omega subunit-like"/>
    <property type="match status" value="1"/>
</dbReference>
<comment type="subunit">
    <text evidence="11">The RNAP catalytic core consists of 2 alpha, 1 beta, 1 beta' and 1 omega subunit. When a sigma factor is associated with the core the holoenzyme is formed, which can initiate transcription.</text>
</comment>
<keyword evidence="7 11" id="KW-0804">Transcription</keyword>
<evidence type="ECO:0000256" key="2">
    <source>
        <dbReference type="ARBA" id="ARBA00012418"/>
    </source>
</evidence>
<evidence type="ECO:0000256" key="11">
    <source>
        <dbReference type="HAMAP-Rule" id="MF_00366"/>
    </source>
</evidence>
<dbReference type="EMBL" id="CP012670">
    <property type="protein sequence ID" value="AUX25916.1"/>
    <property type="molecule type" value="Genomic_DNA"/>
</dbReference>
<dbReference type="GO" id="GO:0003677">
    <property type="term" value="F:DNA binding"/>
    <property type="evidence" value="ECO:0007669"/>
    <property type="project" value="UniProtKB-UniRule"/>
</dbReference>
<dbReference type="EC" id="2.7.7.6" evidence="2 11"/>
<keyword evidence="5 11" id="KW-0808">Transferase</keyword>
<keyword evidence="6 11" id="KW-0548">Nucleotidyltransferase</keyword>
<dbReference type="InterPro" id="IPR003716">
    <property type="entry name" value="DNA-dir_RNA_pol_omega"/>
</dbReference>
<organism evidence="12 13">
    <name type="scientific">Sorangium cellulosum</name>
    <name type="common">Polyangium cellulosum</name>
    <dbReference type="NCBI Taxonomy" id="56"/>
    <lineage>
        <taxon>Bacteria</taxon>
        <taxon>Pseudomonadati</taxon>
        <taxon>Myxococcota</taxon>
        <taxon>Polyangia</taxon>
        <taxon>Polyangiales</taxon>
        <taxon>Polyangiaceae</taxon>
        <taxon>Sorangium</taxon>
    </lineage>
</organism>
<reference evidence="12 13" key="1">
    <citation type="submission" date="2015-09" db="EMBL/GenBank/DDBJ databases">
        <title>Sorangium comparison.</title>
        <authorList>
            <person name="Zaburannyi N."/>
            <person name="Bunk B."/>
            <person name="Overmann J."/>
            <person name="Mueller R."/>
        </authorList>
    </citation>
    <scope>NUCLEOTIDE SEQUENCE [LARGE SCALE GENOMIC DNA]</scope>
    <source>
        <strain evidence="12 13">So ceGT47</strain>
    </source>
</reference>
<proteinExistence type="inferred from homology"/>
<dbReference type="GO" id="GO:0003899">
    <property type="term" value="F:DNA-directed RNA polymerase activity"/>
    <property type="evidence" value="ECO:0007669"/>
    <property type="project" value="UniProtKB-UniRule"/>
</dbReference>
<dbReference type="SMART" id="SM01409">
    <property type="entry name" value="RNA_pol_Rpb6"/>
    <property type="match status" value="1"/>
</dbReference>
<sequence length="80" mass="9023">MARVTVEDCLEREENRFALVVLAANRTRQLMKGSDPLVKTKNKPAVTSLREIAAGKVHFHRSSHDVVSEWLQQMNAGGHR</sequence>
<dbReference type="AlphaFoldDB" id="A0A4P2Q9K1"/>
<evidence type="ECO:0000313" key="13">
    <source>
        <dbReference type="Proteomes" id="UP000295781"/>
    </source>
</evidence>
<accession>A0A4P2Q9K1</accession>
<evidence type="ECO:0000256" key="3">
    <source>
        <dbReference type="ARBA" id="ARBA00013725"/>
    </source>
</evidence>
<dbReference type="Proteomes" id="UP000295781">
    <property type="component" value="Chromosome"/>
</dbReference>
<keyword evidence="4 11" id="KW-0240">DNA-directed RNA polymerase</keyword>
<evidence type="ECO:0000313" key="12">
    <source>
        <dbReference type="EMBL" id="AUX25916.1"/>
    </source>
</evidence>
<evidence type="ECO:0000256" key="8">
    <source>
        <dbReference type="ARBA" id="ARBA00029924"/>
    </source>
</evidence>
<dbReference type="OrthoDB" id="9796300at2"/>
<dbReference type="PANTHER" id="PTHR34476:SF1">
    <property type="entry name" value="DNA-DIRECTED RNA POLYMERASE SUBUNIT OMEGA"/>
    <property type="match status" value="1"/>
</dbReference>
<dbReference type="GO" id="GO:0006351">
    <property type="term" value="P:DNA-templated transcription"/>
    <property type="evidence" value="ECO:0007669"/>
    <property type="project" value="UniProtKB-UniRule"/>
</dbReference>
<comment type="function">
    <text evidence="11">Promotes RNA polymerase assembly. Latches the N- and C-terminal regions of the beta' subunit thereby facilitating its interaction with the beta and alpha subunits.</text>
</comment>
<comment type="similarity">
    <text evidence="1 11">Belongs to the RNA polymerase subunit omega family.</text>
</comment>
<dbReference type="Pfam" id="PF01192">
    <property type="entry name" value="RNA_pol_Rpb6"/>
    <property type="match status" value="1"/>
</dbReference>
<protein>
    <recommendedName>
        <fullName evidence="3 11">DNA-directed RNA polymerase subunit omega</fullName>
        <shortName evidence="11">RNAP omega subunit</shortName>
        <ecNumber evidence="2 11">2.7.7.6</ecNumber>
    </recommendedName>
    <alternativeName>
        <fullName evidence="9 11">RNA polymerase omega subunit</fullName>
    </alternativeName>
    <alternativeName>
        <fullName evidence="8 11">Transcriptase subunit omega</fullName>
    </alternativeName>
</protein>
<comment type="catalytic activity">
    <reaction evidence="10 11">
        <text>RNA(n) + a ribonucleoside 5'-triphosphate = RNA(n+1) + diphosphate</text>
        <dbReference type="Rhea" id="RHEA:21248"/>
        <dbReference type="Rhea" id="RHEA-COMP:14527"/>
        <dbReference type="Rhea" id="RHEA-COMP:17342"/>
        <dbReference type="ChEBI" id="CHEBI:33019"/>
        <dbReference type="ChEBI" id="CHEBI:61557"/>
        <dbReference type="ChEBI" id="CHEBI:140395"/>
        <dbReference type="EC" id="2.7.7.6"/>
    </reaction>
</comment>
<dbReference type="InterPro" id="IPR006110">
    <property type="entry name" value="Pol_omega/Rpo6/RPB6"/>
</dbReference>
<evidence type="ECO:0000256" key="6">
    <source>
        <dbReference type="ARBA" id="ARBA00022695"/>
    </source>
</evidence>
<gene>
    <name evidence="11 12" type="primary">rpoZ</name>
    <name evidence="12" type="ORF">SOCEGT47_064690</name>
</gene>
<dbReference type="HAMAP" id="MF_00366">
    <property type="entry name" value="RNApol_bact_RpoZ"/>
    <property type="match status" value="1"/>
</dbReference>
<dbReference type="RefSeq" id="WP_129353144.1">
    <property type="nucleotide sequence ID" value="NZ_CP012670.1"/>
</dbReference>
<evidence type="ECO:0000256" key="9">
    <source>
        <dbReference type="ARBA" id="ARBA00030998"/>
    </source>
</evidence>
<dbReference type="PANTHER" id="PTHR34476">
    <property type="entry name" value="DNA-DIRECTED RNA POLYMERASE SUBUNIT OMEGA"/>
    <property type="match status" value="1"/>
</dbReference>
<evidence type="ECO:0000256" key="10">
    <source>
        <dbReference type="ARBA" id="ARBA00048552"/>
    </source>
</evidence>
<dbReference type="NCBIfam" id="TIGR00690">
    <property type="entry name" value="rpoZ"/>
    <property type="match status" value="1"/>
</dbReference>
<evidence type="ECO:0000256" key="4">
    <source>
        <dbReference type="ARBA" id="ARBA00022478"/>
    </source>
</evidence>
<evidence type="ECO:0000256" key="7">
    <source>
        <dbReference type="ARBA" id="ARBA00023163"/>
    </source>
</evidence>
<dbReference type="InterPro" id="IPR036161">
    <property type="entry name" value="RPB6/omega-like_sf"/>
</dbReference>
<name>A0A4P2Q9K1_SORCE</name>